<organism evidence="1 2">
    <name type="scientific">Hymenobacter oligotrophus</name>
    <dbReference type="NCBI Taxonomy" id="2319843"/>
    <lineage>
        <taxon>Bacteria</taxon>
        <taxon>Pseudomonadati</taxon>
        <taxon>Bacteroidota</taxon>
        <taxon>Cytophagia</taxon>
        <taxon>Cytophagales</taxon>
        <taxon>Hymenobacteraceae</taxon>
        <taxon>Hymenobacter</taxon>
    </lineage>
</organism>
<proteinExistence type="predicted"/>
<dbReference type="KEGG" id="hyh:D3Y59_02480"/>
<evidence type="ECO:0000313" key="1">
    <source>
        <dbReference type="EMBL" id="AYA36020.1"/>
    </source>
</evidence>
<evidence type="ECO:0000313" key="2">
    <source>
        <dbReference type="Proteomes" id="UP000262802"/>
    </source>
</evidence>
<accession>A0A3B7QY56</accession>
<sequence>MGETTTHKIEAASLKINYFLHKFAPLLEVALPQQRNPLARQHRVGAICIGVRAECAPLPALVA</sequence>
<protein>
    <submittedName>
        <fullName evidence="1">Uncharacterized protein</fullName>
    </submittedName>
</protein>
<reference evidence="1 2" key="1">
    <citation type="submission" date="2018-09" db="EMBL/GenBank/DDBJ databases">
        <title>Hymenobacter medium sp. nov., isolated from R2A medium.</title>
        <authorList>
            <person name="Yingchao G."/>
        </authorList>
    </citation>
    <scope>NUCLEOTIDE SEQUENCE [LARGE SCALE GENOMIC DNA]</scope>
    <source>
        <strain evidence="2">sh-6</strain>
    </source>
</reference>
<dbReference type="AlphaFoldDB" id="A0A3B7QY56"/>
<dbReference type="EMBL" id="CP032317">
    <property type="protein sequence ID" value="AYA36020.1"/>
    <property type="molecule type" value="Genomic_DNA"/>
</dbReference>
<keyword evidence="2" id="KW-1185">Reference proteome</keyword>
<gene>
    <name evidence="1" type="ORF">D3Y59_02480</name>
</gene>
<name>A0A3B7QY56_9BACT</name>
<dbReference type="Proteomes" id="UP000262802">
    <property type="component" value="Chromosome"/>
</dbReference>